<keyword evidence="6" id="KW-1185">Reference proteome</keyword>
<feature type="region of interest" description="Disordered" evidence="4">
    <location>
        <begin position="1"/>
        <end position="35"/>
    </location>
</feature>
<name>A0ABQ4T3D9_METOR</name>
<proteinExistence type="inferred from homology"/>
<protein>
    <recommendedName>
        <fullName evidence="7">ATPase</fullName>
    </recommendedName>
</protein>
<organism evidence="5 6">
    <name type="scientific">Methylobacterium organophilum</name>
    <dbReference type="NCBI Taxonomy" id="410"/>
    <lineage>
        <taxon>Bacteria</taxon>
        <taxon>Pseudomonadati</taxon>
        <taxon>Pseudomonadota</taxon>
        <taxon>Alphaproteobacteria</taxon>
        <taxon>Hyphomicrobiales</taxon>
        <taxon>Methylobacteriaceae</taxon>
        <taxon>Methylobacterium</taxon>
    </lineage>
</organism>
<dbReference type="Pfam" id="PF07542">
    <property type="entry name" value="ATP12"/>
    <property type="match status" value="1"/>
</dbReference>
<dbReference type="InterPro" id="IPR011419">
    <property type="entry name" value="ATP12_ATP_synth-F1-assembly"/>
</dbReference>
<keyword evidence="3" id="KW-0143">Chaperone</keyword>
<comment type="similarity">
    <text evidence="1">Belongs to the ATP12 family.</text>
</comment>
<dbReference type="Proteomes" id="UP001055156">
    <property type="component" value="Unassembled WGS sequence"/>
</dbReference>
<sequence length="264" mass="28488">MSDDVTRDWLGDPGDSPRTDPLQAARAQTKPPLPKRFYKQAAAEAGEGGFRLTLDGRNANTPARNRLSVPDRAIAEALAAEWEAQRAFIDPATMPLTRLVNSAIDGVASRMEAVAEDLCAYAGTDLVTYRAAEPERLVAAQAEAWDPVIDWAHEAFGARLILSEGVMHVAQPDTAVAALRQAVLTERNPFRLAALHAMTTLTGSLLIALAVLHRRLDAETAWAAAHVDETYQASIWGPDAEAEARLAYRRAEFDAAAKLAAISP</sequence>
<dbReference type="PANTHER" id="PTHR21013">
    <property type="entry name" value="ATP SYNTHASE MITOCHONDRIAL F1 COMPLEX ASSEMBLY FACTOR 2/ATP12 PROTEIN, MITOCHONDRIAL PRECURSOR"/>
    <property type="match status" value="1"/>
</dbReference>
<evidence type="ECO:0000256" key="3">
    <source>
        <dbReference type="ARBA" id="ARBA00023186"/>
    </source>
</evidence>
<feature type="compositionally biased region" description="Basic and acidic residues" evidence="4">
    <location>
        <begin position="1"/>
        <end position="18"/>
    </location>
</feature>
<dbReference type="InterPro" id="IPR023335">
    <property type="entry name" value="ATP12_ortho_dom_sf"/>
</dbReference>
<reference evidence="5" key="2">
    <citation type="submission" date="2021-08" db="EMBL/GenBank/DDBJ databases">
        <authorList>
            <person name="Tani A."/>
            <person name="Ola A."/>
            <person name="Ogura Y."/>
            <person name="Katsura K."/>
            <person name="Hayashi T."/>
        </authorList>
    </citation>
    <scope>NUCLEOTIDE SEQUENCE</scope>
    <source>
        <strain evidence="5">NBRC 15689</strain>
    </source>
</reference>
<evidence type="ECO:0008006" key="7">
    <source>
        <dbReference type="Google" id="ProtNLM"/>
    </source>
</evidence>
<evidence type="ECO:0000256" key="2">
    <source>
        <dbReference type="ARBA" id="ARBA00022946"/>
    </source>
</evidence>
<dbReference type="PANTHER" id="PTHR21013:SF10">
    <property type="entry name" value="ATP SYNTHASE MITOCHONDRIAL F1 COMPLEX ASSEMBLY FACTOR 2"/>
    <property type="match status" value="1"/>
</dbReference>
<accession>A0ABQ4T3D9</accession>
<dbReference type="Gene3D" id="3.30.2180.10">
    <property type="entry name" value="ATP12-like"/>
    <property type="match status" value="1"/>
</dbReference>
<dbReference type="Gene3D" id="1.10.3580.10">
    <property type="entry name" value="ATP12 ATPase"/>
    <property type="match status" value="1"/>
</dbReference>
<dbReference type="InterPro" id="IPR042272">
    <property type="entry name" value="ATP12_ATP_synth-F1-assembly_N"/>
</dbReference>
<evidence type="ECO:0000256" key="4">
    <source>
        <dbReference type="SAM" id="MobiDB-lite"/>
    </source>
</evidence>
<dbReference type="EMBL" id="BPQV01000002">
    <property type="protein sequence ID" value="GJE26118.1"/>
    <property type="molecule type" value="Genomic_DNA"/>
</dbReference>
<evidence type="ECO:0000313" key="5">
    <source>
        <dbReference type="EMBL" id="GJE26118.1"/>
    </source>
</evidence>
<gene>
    <name evidence="5" type="ORF">LKMONMHP_0964</name>
</gene>
<dbReference type="SUPFAM" id="SSF160909">
    <property type="entry name" value="ATP12-like"/>
    <property type="match status" value="1"/>
</dbReference>
<keyword evidence="2" id="KW-0809">Transit peptide</keyword>
<reference evidence="5" key="1">
    <citation type="journal article" date="2021" name="Front. Microbiol.">
        <title>Comprehensive Comparative Genomics and Phenotyping of Methylobacterium Species.</title>
        <authorList>
            <person name="Alessa O."/>
            <person name="Ogura Y."/>
            <person name="Fujitani Y."/>
            <person name="Takami H."/>
            <person name="Hayashi T."/>
            <person name="Sahin N."/>
            <person name="Tani A."/>
        </authorList>
    </citation>
    <scope>NUCLEOTIDE SEQUENCE</scope>
    <source>
        <strain evidence="5">NBRC 15689</strain>
    </source>
</reference>
<evidence type="ECO:0000313" key="6">
    <source>
        <dbReference type="Proteomes" id="UP001055156"/>
    </source>
</evidence>
<evidence type="ECO:0000256" key="1">
    <source>
        <dbReference type="ARBA" id="ARBA00008231"/>
    </source>
</evidence>
<comment type="caution">
    <text evidence="5">The sequence shown here is derived from an EMBL/GenBank/DDBJ whole genome shotgun (WGS) entry which is preliminary data.</text>
</comment>
<dbReference type="RefSeq" id="WP_238310059.1">
    <property type="nucleotide sequence ID" value="NZ_BPQV01000002.1"/>
</dbReference>